<keyword evidence="4 7" id="KW-0812">Transmembrane</keyword>
<keyword evidence="5 7" id="KW-1133">Transmembrane helix</keyword>
<proteinExistence type="inferred from homology"/>
<gene>
    <name evidence="8" type="ORF">JAO74_01695</name>
</gene>
<organism evidence="8 9">
    <name type="scientific">Sphingomonas mollis</name>
    <dbReference type="NCBI Taxonomy" id="2795726"/>
    <lineage>
        <taxon>Bacteria</taxon>
        <taxon>Pseudomonadati</taxon>
        <taxon>Pseudomonadota</taxon>
        <taxon>Alphaproteobacteria</taxon>
        <taxon>Sphingomonadales</taxon>
        <taxon>Sphingomonadaceae</taxon>
        <taxon>Sphingomonas</taxon>
    </lineage>
</organism>
<dbReference type="Proteomes" id="UP000640426">
    <property type="component" value="Unassembled WGS sequence"/>
</dbReference>
<dbReference type="EMBL" id="JAELXS010000001">
    <property type="protein sequence ID" value="MBJ6120497.1"/>
    <property type="molecule type" value="Genomic_DNA"/>
</dbReference>
<feature type="transmembrane region" description="Helical" evidence="7">
    <location>
        <begin position="122"/>
        <end position="142"/>
    </location>
</feature>
<feature type="transmembrane region" description="Helical" evidence="7">
    <location>
        <begin position="50"/>
        <end position="75"/>
    </location>
</feature>
<evidence type="ECO:0000256" key="7">
    <source>
        <dbReference type="SAM" id="Phobius"/>
    </source>
</evidence>
<dbReference type="PANTHER" id="PTHR30250:SF10">
    <property type="entry name" value="LIPOPOLYSACCHARIDE BIOSYNTHESIS PROTEIN WZXC"/>
    <property type="match status" value="1"/>
</dbReference>
<evidence type="ECO:0000256" key="4">
    <source>
        <dbReference type="ARBA" id="ARBA00022692"/>
    </source>
</evidence>
<evidence type="ECO:0000256" key="6">
    <source>
        <dbReference type="ARBA" id="ARBA00023136"/>
    </source>
</evidence>
<evidence type="ECO:0000313" key="8">
    <source>
        <dbReference type="EMBL" id="MBJ6120497.1"/>
    </source>
</evidence>
<comment type="similarity">
    <text evidence="2">Belongs to the polysaccharide synthase family.</text>
</comment>
<feature type="transmembrane region" description="Helical" evidence="7">
    <location>
        <begin position="425"/>
        <end position="449"/>
    </location>
</feature>
<reference evidence="9" key="1">
    <citation type="submission" date="2020-12" db="EMBL/GenBank/DDBJ databases">
        <title>Hymenobacter sp.</title>
        <authorList>
            <person name="Kim M.K."/>
        </authorList>
    </citation>
    <scope>NUCLEOTIDE SEQUENCE [LARGE SCALE GENOMIC DNA]</scope>
    <source>
        <strain evidence="9">BT553</strain>
    </source>
</reference>
<feature type="transmembrane region" description="Helical" evidence="7">
    <location>
        <begin position="180"/>
        <end position="199"/>
    </location>
</feature>
<dbReference type="InterPro" id="IPR050833">
    <property type="entry name" value="Poly_Biosynth_Transport"/>
</dbReference>
<keyword evidence="6 7" id="KW-0472">Membrane</keyword>
<protein>
    <submittedName>
        <fullName evidence="8">Oligosaccharide flippase family protein</fullName>
    </submittedName>
</protein>
<dbReference type="Pfam" id="PF13440">
    <property type="entry name" value="Polysacc_synt_3"/>
    <property type="match status" value="1"/>
</dbReference>
<comment type="caution">
    <text evidence="8">The sequence shown here is derived from an EMBL/GenBank/DDBJ whole genome shotgun (WGS) entry which is preliminary data.</text>
</comment>
<comment type="subcellular location">
    <subcellularLocation>
        <location evidence="1">Cell membrane</location>
        <topology evidence="1">Multi-pass membrane protein</topology>
    </subcellularLocation>
</comment>
<evidence type="ECO:0000256" key="3">
    <source>
        <dbReference type="ARBA" id="ARBA00022475"/>
    </source>
</evidence>
<evidence type="ECO:0000256" key="2">
    <source>
        <dbReference type="ARBA" id="ARBA00007430"/>
    </source>
</evidence>
<evidence type="ECO:0000313" key="9">
    <source>
        <dbReference type="Proteomes" id="UP000640426"/>
    </source>
</evidence>
<feature type="transmembrane region" description="Helical" evidence="7">
    <location>
        <begin position="304"/>
        <end position="325"/>
    </location>
</feature>
<feature type="transmembrane region" description="Helical" evidence="7">
    <location>
        <begin position="96"/>
        <end position="116"/>
    </location>
</feature>
<keyword evidence="3" id="KW-1003">Cell membrane</keyword>
<name>A0ABS0XKD9_9SPHN</name>
<feature type="transmembrane region" description="Helical" evidence="7">
    <location>
        <begin position="337"/>
        <end position="354"/>
    </location>
</feature>
<dbReference type="PANTHER" id="PTHR30250">
    <property type="entry name" value="PST FAMILY PREDICTED COLANIC ACID TRANSPORTER"/>
    <property type="match status" value="1"/>
</dbReference>
<keyword evidence="9" id="KW-1185">Reference proteome</keyword>
<evidence type="ECO:0000256" key="1">
    <source>
        <dbReference type="ARBA" id="ARBA00004651"/>
    </source>
</evidence>
<feature type="transmembrane region" description="Helical" evidence="7">
    <location>
        <begin position="248"/>
        <end position="270"/>
    </location>
</feature>
<evidence type="ECO:0000256" key="5">
    <source>
        <dbReference type="ARBA" id="ARBA00022989"/>
    </source>
</evidence>
<accession>A0ABS0XKD9</accession>
<feature type="transmembrane region" description="Helical" evidence="7">
    <location>
        <begin position="154"/>
        <end position="174"/>
    </location>
</feature>
<dbReference type="RefSeq" id="WP_199034393.1">
    <property type="nucleotide sequence ID" value="NZ_JAELXS010000001.1"/>
</dbReference>
<feature type="transmembrane region" description="Helical" evidence="7">
    <location>
        <begin position="219"/>
        <end position="236"/>
    </location>
</feature>
<sequence>MLKNPLMSGIGAARRGLASDAGVVVGVMVFQNLLRIGSSMILTRLLNVEAFAVAGIVTSVMVTFALISDVGIIAFMVRHERSAEREFRDQVWTLRLIRGIILSILIAVLASTVADYMQKPYLQWAIAAAGLFSIIDGLGSMAPFTALRNRKVRLLSAIDVMSQLLGAAITIALALVFHSYWAIIFSSLLGQLMGVFFSYKLYPDSGQRFNFSRERAAELWRFSRFITGSTMLTLVISQGDKLVLSRAFPLSIMGLYVMAAGLAATPVSLVGSYAGRVLYPQYAEIFRNDPGALREKFYSVRMRLSLLYAFAVGGFIGCAPLVVNILYDPRYTDAGHYLQILLISTFFAAGTSVANDIMITIGKTSYTFAANVVRIIYLGAGAWVGWTYFGPIGIIWVVGTVELAGQVYAWTQLARQGFFRPSRELLIIAAGLAGLAVGYGVDVLGHSVFHIR</sequence>